<dbReference type="STRING" id="947166.A0A1D1UEX0"/>
<keyword evidence="2" id="KW-1185">Reference proteome</keyword>
<gene>
    <name evidence="1" type="primary">RvY_00793</name>
    <name evidence="1" type="synonym">RvY_00793.2</name>
    <name evidence="1" type="ORF">RvY_00793-2</name>
</gene>
<dbReference type="PANTHER" id="PTHR30575:SF0">
    <property type="entry name" value="XAA-ARG DIPEPTIDASE"/>
    <property type="match status" value="1"/>
</dbReference>
<dbReference type="Gene3D" id="3.40.630.10">
    <property type="entry name" value="Zn peptidases"/>
    <property type="match status" value="1"/>
</dbReference>
<accession>A0A1D1UEX0</accession>
<dbReference type="SUPFAM" id="SSF53187">
    <property type="entry name" value="Zn-dependent exopeptidases"/>
    <property type="match status" value="1"/>
</dbReference>
<dbReference type="PANTHER" id="PTHR30575">
    <property type="entry name" value="PEPTIDASE M20"/>
    <property type="match status" value="1"/>
</dbReference>
<protein>
    <submittedName>
        <fullName evidence="1">Uncharacterized protein</fullName>
    </submittedName>
</protein>
<dbReference type="OrthoDB" id="6119954at2759"/>
<dbReference type="AlphaFoldDB" id="A0A1D1UEX0"/>
<dbReference type="EMBL" id="BDGG01000001">
    <property type="protein sequence ID" value="GAU88021.1"/>
    <property type="molecule type" value="Genomic_DNA"/>
</dbReference>
<dbReference type="InterPro" id="IPR052030">
    <property type="entry name" value="Peptidase_M20/M20A_hydrolases"/>
</dbReference>
<dbReference type="Proteomes" id="UP000186922">
    <property type="component" value="Unassembled WGS sequence"/>
</dbReference>
<proteinExistence type="predicted"/>
<name>A0A1D1UEX0_RAMVA</name>
<comment type="caution">
    <text evidence="1">The sequence shown here is derived from an EMBL/GenBank/DDBJ whole genome shotgun (WGS) entry which is preliminary data.</text>
</comment>
<sequence>MATMQVSPYHTGVVSACLQVNKDSLLNISQEIWKRPETMFNEVFAHDTLTQYLQEQGFQVTPHYKVDPTAFRAEFQSAVSEELTSDRRRHVRV</sequence>
<evidence type="ECO:0000313" key="1">
    <source>
        <dbReference type="EMBL" id="GAU88021.1"/>
    </source>
</evidence>
<reference evidence="1 2" key="1">
    <citation type="journal article" date="2016" name="Nat. Commun.">
        <title>Extremotolerant tardigrade genome and improved radiotolerance of human cultured cells by tardigrade-unique protein.</title>
        <authorList>
            <person name="Hashimoto T."/>
            <person name="Horikawa D.D."/>
            <person name="Saito Y."/>
            <person name="Kuwahara H."/>
            <person name="Kozuka-Hata H."/>
            <person name="Shin-I T."/>
            <person name="Minakuchi Y."/>
            <person name="Ohishi K."/>
            <person name="Motoyama A."/>
            <person name="Aizu T."/>
            <person name="Enomoto A."/>
            <person name="Kondo K."/>
            <person name="Tanaka S."/>
            <person name="Hara Y."/>
            <person name="Koshikawa S."/>
            <person name="Sagara H."/>
            <person name="Miura T."/>
            <person name="Yokobori S."/>
            <person name="Miyagawa K."/>
            <person name="Suzuki Y."/>
            <person name="Kubo T."/>
            <person name="Oyama M."/>
            <person name="Kohara Y."/>
            <person name="Fujiyama A."/>
            <person name="Arakawa K."/>
            <person name="Katayama T."/>
            <person name="Toyoda A."/>
            <person name="Kunieda T."/>
        </authorList>
    </citation>
    <scope>NUCLEOTIDE SEQUENCE [LARGE SCALE GENOMIC DNA]</scope>
    <source>
        <strain evidence="1 2">YOKOZUNA-1</strain>
    </source>
</reference>
<evidence type="ECO:0000313" key="2">
    <source>
        <dbReference type="Proteomes" id="UP000186922"/>
    </source>
</evidence>
<dbReference type="GO" id="GO:0016805">
    <property type="term" value="F:dipeptidase activity"/>
    <property type="evidence" value="ECO:0007669"/>
    <property type="project" value="TreeGrafter"/>
</dbReference>
<organism evidence="1 2">
    <name type="scientific">Ramazzottius varieornatus</name>
    <name type="common">Water bear</name>
    <name type="synonym">Tardigrade</name>
    <dbReference type="NCBI Taxonomy" id="947166"/>
    <lineage>
        <taxon>Eukaryota</taxon>
        <taxon>Metazoa</taxon>
        <taxon>Ecdysozoa</taxon>
        <taxon>Tardigrada</taxon>
        <taxon>Eutardigrada</taxon>
        <taxon>Parachela</taxon>
        <taxon>Hypsibioidea</taxon>
        <taxon>Ramazzottiidae</taxon>
        <taxon>Ramazzottius</taxon>
    </lineage>
</organism>